<dbReference type="Proteomes" id="UP000248423">
    <property type="component" value="Unassembled WGS sequence"/>
</dbReference>
<name>A0A319DZL1_ASPSB</name>
<organism evidence="2 3">
    <name type="scientific">Aspergillus sclerotiicarbonarius (strain CBS 121057 / IBT 28362)</name>
    <dbReference type="NCBI Taxonomy" id="1448318"/>
    <lineage>
        <taxon>Eukaryota</taxon>
        <taxon>Fungi</taxon>
        <taxon>Dikarya</taxon>
        <taxon>Ascomycota</taxon>
        <taxon>Pezizomycotina</taxon>
        <taxon>Eurotiomycetes</taxon>
        <taxon>Eurotiomycetidae</taxon>
        <taxon>Eurotiales</taxon>
        <taxon>Aspergillaceae</taxon>
        <taxon>Aspergillus</taxon>
        <taxon>Aspergillus subgen. Circumdati</taxon>
    </lineage>
</organism>
<sequence length="161" mass="18660">MEKPDKTRWMIPGLAWRYLHEKVPVQDPDTMEEDPTRWFPVQRLLWDSLGQGFRPPTARNRYTGRTKTTYRVWTNPSSTIAPAVVMRMDQKGNISSRKHGVTVQYQELVPPPGRETTKKMNNDDEPGQGSCTLAKHSRAQDILVLRHYVPRKEDSPRLHAI</sequence>
<dbReference type="AlphaFoldDB" id="A0A319DZL1"/>
<evidence type="ECO:0000313" key="3">
    <source>
        <dbReference type="Proteomes" id="UP000248423"/>
    </source>
</evidence>
<dbReference type="EMBL" id="KZ826383">
    <property type="protein sequence ID" value="PYI03252.1"/>
    <property type="molecule type" value="Genomic_DNA"/>
</dbReference>
<evidence type="ECO:0000313" key="2">
    <source>
        <dbReference type="EMBL" id="PYI03252.1"/>
    </source>
</evidence>
<accession>A0A319DZL1</accession>
<protein>
    <submittedName>
        <fullName evidence="2">Uncharacterized protein</fullName>
    </submittedName>
</protein>
<reference evidence="2 3" key="1">
    <citation type="submission" date="2018-02" db="EMBL/GenBank/DDBJ databases">
        <title>The genomes of Aspergillus section Nigri reveals drivers in fungal speciation.</title>
        <authorList>
            <consortium name="DOE Joint Genome Institute"/>
            <person name="Vesth T.C."/>
            <person name="Nybo J."/>
            <person name="Theobald S."/>
            <person name="Brandl J."/>
            <person name="Frisvad J.C."/>
            <person name="Nielsen K.F."/>
            <person name="Lyhne E.K."/>
            <person name="Kogle M.E."/>
            <person name="Kuo A."/>
            <person name="Riley R."/>
            <person name="Clum A."/>
            <person name="Nolan M."/>
            <person name="Lipzen A."/>
            <person name="Salamov A."/>
            <person name="Henrissat B."/>
            <person name="Wiebenga A."/>
            <person name="De vries R.P."/>
            <person name="Grigoriev I.V."/>
            <person name="Mortensen U.H."/>
            <person name="Andersen M.R."/>
            <person name="Baker S.E."/>
        </authorList>
    </citation>
    <scope>NUCLEOTIDE SEQUENCE [LARGE SCALE GENOMIC DNA]</scope>
    <source>
        <strain evidence="2 3">CBS 121057</strain>
    </source>
</reference>
<keyword evidence="3" id="KW-1185">Reference proteome</keyword>
<dbReference type="VEuPathDB" id="FungiDB:BO78DRAFT_389598"/>
<proteinExistence type="predicted"/>
<feature type="region of interest" description="Disordered" evidence="1">
    <location>
        <begin position="110"/>
        <end position="132"/>
    </location>
</feature>
<evidence type="ECO:0000256" key="1">
    <source>
        <dbReference type="SAM" id="MobiDB-lite"/>
    </source>
</evidence>
<gene>
    <name evidence="2" type="ORF">BO78DRAFT_389598</name>
</gene>